<evidence type="ECO:0000313" key="2">
    <source>
        <dbReference type="EMBL" id="KRG69818.1"/>
    </source>
</evidence>
<dbReference type="AlphaFoldDB" id="A0A0R0CU16"/>
<dbReference type="PANTHER" id="PTHR34385">
    <property type="entry name" value="D-ALANYL-D-ALANINE CARBOXYPEPTIDASE"/>
    <property type="match status" value="1"/>
</dbReference>
<dbReference type="PANTHER" id="PTHR34385:SF1">
    <property type="entry name" value="PEPTIDOGLYCAN L-ALANYL-D-GLUTAMATE ENDOPEPTIDASE CWLK"/>
    <property type="match status" value="1"/>
</dbReference>
<dbReference type="SUPFAM" id="SSF55166">
    <property type="entry name" value="Hedgehog/DD-peptidase"/>
    <property type="match status" value="1"/>
</dbReference>
<evidence type="ECO:0000313" key="3">
    <source>
        <dbReference type="Proteomes" id="UP000052052"/>
    </source>
</evidence>
<proteinExistence type="predicted"/>
<protein>
    <submittedName>
        <fullName evidence="2">Peptidase</fullName>
    </submittedName>
</protein>
<dbReference type="InterPro" id="IPR058193">
    <property type="entry name" value="VanY/YodJ_core_dom"/>
</dbReference>
<gene>
    <name evidence="2" type="ORF">ABB29_08470</name>
</gene>
<dbReference type="OrthoDB" id="9792074at2"/>
<dbReference type="Proteomes" id="UP000052052">
    <property type="component" value="Unassembled WGS sequence"/>
</dbReference>
<name>A0A0R0CU16_9GAMM</name>
<comment type="caution">
    <text evidence="2">The sequence shown here is derived from an EMBL/GenBank/DDBJ whole genome shotgun (WGS) entry which is preliminary data.</text>
</comment>
<organism evidence="2 3">
    <name type="scientific">Pseudoxanthomonas dokdonensis</name>
    <dbReference type="NCBI Taxonomy" id="344882"/>
    <lineage>
        <taxon>Bacteria</taxon>
        <taxon>Pseudomonadati</taxon>
        <taxon>Pseudomonadota</taxon>
        <taxon>Gammaproteobacteria</taxon>
        <taxon>Lysobacterales</taxon>
        <taxon>Lysobacteraceae</taxon>
        <taxon>Pseudoxanthomonas</taxon>
    </lineage>
</organism>
<reference evidence="2 3" key="1">
    <citation type="submission" date="2015-05" db="EMBL/GenBank/DDBJ databases">
        <title>Genome sequencing and analysis of members of genus Stenotrophomonas.</title>
        <authorList>
            <person name="Patil P.P."/>
            <person name="Midha S."/>
            <person name="Patil P.B."/>
        </authorList>
    </citation>
    <scope>NUCLEOTIDE SEQUENCE [LARGE SCALE GENOMIC DNA]</scope>
    <source>
        <strain evidence="2 3">DSM 21858</strain>
    </source>
</reference>
<evidence type="ECO:0000259" key="1">
    <source>
        <dbReference type="Pfam" id="PF02557"/>
    </source>
</evidence>
<dbReference type="CDD" id="cd14852">
    <property type="entry name" value="LD-carboxypeptidase"/>
    <property type="match status" value="1"/>
</dbReference>
<accession>A0A0R0CU16</accession>
<dbReference type="InterPro" id="IPR009045">
    <property type="entry name" value="Zn_M74/Hedgehog-like"/>
</dbReference>
<sequence length="277" mass="30319">MHRQPIPLKTVLLNSADIEVWPAGLLKARSNADARHLSRALAVLRRKRDGRYLAVVQAEGLQPLVNRLAYEPGLAQAVSACDDWLDRRAGDLAALPPLPLDGLRERLRALDLDESYGQRSGLPLVAEPATLAFAGFDRYRRPLWLSASAARAWLALRAAAAANGVSLEAISGYRSHAYQLGIFERKLARGQTIAQILTVNAAPGYSEHHGGMALDISTPGEPAAEESFEHSAAFAWLQQHAAAHDFHMSYPRDNPHGIVYEPWHWRHGPAADASVDD</sequence>
<dbReference type="GO" id="GO:0006508">
    <property type="term" value="P:proteolysis"/>
    <property type="evidence" value="ECO:0007669"/>
    <property type="project" value="InterPro"/>
</dbReference>
<feature type="domain" description="D-alanyl-D-alanine carboxypeptidase-like core" evidence="1">
    <location>
        <begin position="144"/>
        <end position="267"/>
    </location>
</feature>
<dbReference type="PATRIC" id="fig|344882.3.peg.3049"/>
<dbReference type="GO" id="GO:0008233">
    <property type="term" value="F:peptidase activity"/>
    <property type="evidence" value="ECO:0007669"/>
    <property type="project" value="InterPro"/>
</dbReference>
<dbReference type="Gene3D" id="3.30.1380.10">
    <property type="match status" value="1"/>
</dbReference>
<dbReference type="InterPro" id="IPR003709">
    <property type="entry name" value="VanY-like_core_dom"/>
</dbReference>
<keyword evidence="3" id="KW-1185">Reference proteome</keyword>
<dbReference type="InterPro" id="IPR052179">
    <property type="entry name" value="DD-CPase-like"/>
</dbReference>
<dbReference type="RefSeq" id="WP_057658195.1">
    <property type="nucleotide sequence ID" value="NZ_LDJL01000008.1"/>
</dbReference>
<dbReference type="EMBL" id="LDJL01000008">
    <property type="protein sequence ID" value="KRG69818.1"/>
    <property type="molecule type" value="Genomic_DNA"/>
</dbReference>
<dbReference type="STRING" id="344882.ABB29_08470"/>
<dbReference type="Pfam" id="PF02557">
    <property type="entry name" value="VanY"/>
    <property type="match status" value="1"/>
</dbReference>